<dbReference type="PROSITE" id="PS51746">
    <property type="entry name" value="PPM_2"/>
    <property type="match status" value="1"/>
</dbReference>
<dbReference type="PANTHER" id="PTHR21586">
    <property type="entry name" value="TIPA"/>
    <property type="match status" value="1"/>
</dbReference>
<name>A0AA36G8C6_9BILA</name>
<dbReference type="InterPro" id="IPR053287">
    <property type="entry name" value="PP2C-like_domain"/>
</dbReference>
<dbReference type="Gene3D" id="3.60.40.10">
    <property type="entry name" value="PPM-type phosphatase domain"/>
    <property type="match status" value="1"/>
</dbReference>
<dbReference type="SUPFAM" id="SSF81606">
    <property type="entry name" value="PP2C-like"/>
    <property type="match status" value="1"/>
</dbReference>
<feature type="compositionally biased region" description="Basic and acidic residues" evidence="1">
    <location>
        <begin position="720"/>
        <end position="733"/>
    </location>
</feature>
<dbReference type="Pfam" id="PF13672">
    <property type="entry name" value="PP2C_2"/>
    <property type="match status" value="1"/>
</dbReference>
<gene>
    <name evidence="3" type="ORF">MSPICULIGERA_LOCUS19962</name>
</gene>
<proteinExistence type="predicted"/>
<dbReference type="InterPro" id="IPR001932">
    <property type="entry name" value="PPM-type_phosphatase-like_dom"/>
</dbReference>
<feature type="region of interest" description="Disordered" evidence="1">
    <location>
        <begin position="654"/>
        <end position="690"/>
    </location>
</feature>
<feature type="region of interest" description="Disordered" evidence="1">
    <location>
        <begin position="702"/>
        <end position="772"/>
    </location>
</feature>
<feature type="compositionally biased region" description="Polar residues" evidence="1">
    <location>
        <begin position="744"/>
        <end position="757"/>
    </location>
</feature>
<dbReference type="AlphaFoldDB" id="A0AA36G8C6"/>
<dbReference type="InterPro" id="IPR036457">
    <property type="entry name" value="PPM-type-like_dom_sf"/>
</dbReference>
<accession>A0AA36G8C6</accession>
<dbReference type="SMART" id="SM00332">
    <property type="entry name" value="PP2Cc"/>
    <property type="match status" value="1"/>
</dbReference>
<dbReference type="EMBL" id="CATQJA010002663">
    <property type="protein sequence ID" value="CAJ0581808.1"/>
    <property type="molecule type" value="Genomic_DNA"/>
</dbReference>
<keyword evidence="4" id="KW-1185">Reference proteome</keyword>
<protein>
    <recommendedName>
        <fullName evidence="2">PPM-type phosphatase domain-containing protein</fullName>
    </recommendedName>
</protein>
<dbReference type="Proteomes" id="UP001177023">
    <property type="component" value="Unassembled WGS sequence"/>
</dbReference>
<evidence type="ECO:0000259" key="2">
    <source>
        <dbReference type="PROSITE" id="PS51746"/>
    </source>
</evidence>
<organism evidence="3 4">
    <name type="scientific">Mesorhabditis spiculigera</name>
    <dbReference type="NCBI Taxonomy" id="96644"/>
    <lineage>
        <taxon>Eukaryota</taxon>
        <taxon>Metazoa</taxon>
        <taxon>Ecdysozoa</taxon>
        <taxon>Nematoda</taxon>
        <taxon>Chromadorea</taxon>
        <taxon>Rhabditida</taxon>
        <taxon>Rhabditina</taxon>
        <taxon>Rhabditomorpha</taxon>
        <taxon>Rhabditoidea</taxon>
        <taxon>Rhabditidae</taxon>
        <taxon>Mesorhabditinae</taxon>
        <taxon>Mesorhabditis</taxon>
    </lineage>
</organism>
<reference evidence="3" key="1">
    <citation type="submission" date="2023-06" db="EMBL/GenBank/DDBJ databases">
        <authorList>
            <person name="Delattre M."/>
        </authorList>
    </citation>
    <scope>NUCLEOTIDE SEQUENCE</scope>
    <source>
        <strain evidence="3">AF72</strain>
    </source>
</reference>
<feature type="compositionally biased region" description="Low complexity" evidence="1">
    <location>
        <begin position="758"/>
        <end position="772"/>
    </location>
</feature>
<evidence type="ECO:0000313" key="3">
    <source>
        <dbReference type="EMBL" id="CAJ0581808.1"/>
    </source>
</evidence>
<evidence type="ECO:0000313" key="4">
    <source>
        <dbReference type="Proteomes" id="UP001177023"/>
    </source>
</evidence>
<comment type="caution">
    <text evidence="3">The sequence shown here is derived from an EMBL/GenBank/DDBJ whole genome shotgun (WGS) entry which is preliminary data.</text>
</comment>
<feature type="non-terminal residue" evidence="3">
    <location>
        <position position="772"/>
    </location>
</feature>
<evidence type="ECO:0000256" key="1">
    <source>
        <dbReference type="SAM" id="MobiDB-lite"/>
    </source>
</evidence>
<feature type="domain" description="PPM-type phosphatase" evidence="2">
    <location>
        <begin position="194"/>
        <end position="559"/>
    </location>
</feature>
<sequence>MPTSFLRKRVYGLLRTKFSPSHSLEDAAAVDEIVPDDVQSPTSPESEFYSRAFLAGIDGRRLEFPEVYCGKTGLELPQIVLEDFDPQIISTCTGPDGGLTQVVEVKKQAIARIANLDDEMSISMGDSEAEGEEEDIDEPISAPLGRNRSTSACLLGSCSSLFGPDEKHETPQQPNRADQYDWTRFDEQRAFGMSTSLYEKNPLTGVSAGEPIADVWGLVARKNNAVMALADGVNWGEGARLAARCAVRGAIDYLNGHILDNGFRTTTEVFHELLASFHSAHSLILQEGGQLTTLCVAVVAPAKGAKQWVLCVCNVGDSLCFVYNNNYGVREVTLGSHDIDQMRDMRDAGGALGPVDGRNPQLHNLTCSMTFVDEGDLVFITSDGVSDNFDPVVGKFCVIKKEENKENANGLPPRSTDRVDRPINVTVKDGTGENGYIRNRTCAASLPCVDAAQRHELMLVRMRDVIANGLSGNRGTPSLSPRRNEPLFPSVPASSLCHNLVQFATLLSQAKRRTLENPELYRKEKMTKAEQRQRRQMVREKIAEMPGKLDHASVVAYKVSRCNDLSSQASSSTLSSIDQEPDIICPPGTSYEQRDVRLHFENFSKTDRASCTKTLPMRGGDYAAVRLTIPKNQEPPKPVERLEMVDGSPVIARATSPYEQIPTRLPPQNGNGNGRRKKHARGTAGRHTLGVDVQWLKSLVTKKPEKEKSTSPPLTPVHQVESERSSDAPERTSLRKRIRELLGSTRTLNQTQTQSARGTKPPAGPTTTKHNF</sequence>
<dbReference type="PANTHER" id="PTHR21586:SF0">
    <property type="entry name" value="PP2C-LIKE DOMAIN-CONTAINING PROTEIN CG9801"/>
    <property type="match status" value="1"/>
</dbReference>